<dbReference type="PANTHER" id="PTHR10217:SF380">
    <property type="entry name" value="POTASSIUM VOLTAGE-GATED CHANNEL SUBFAMILY H MEMBER 8"/>
    <property type="match status" value="1"/>
</dbReference>
<dbReference type="Gene3D" id="1.10.1200.260">
    <property type="match status" value="1"/>
</dbReference>
<organism evidence="1 2">
    <name type="scientific">Lates japonicus</name>
    <name type="common">Japanese lates</name>
    <dbReference type="NCBI Taxonomy" id="270547"/>
    <lineage>
        <taxon>Eukaryota</taxon>
        <taxon>Metazoa</taxon>
        <taxon>Chordata</taxon>
        <taxon>Craniata</taxon>
        <taxon>Vertebrata</taxon>
        <taxon>Euteleostomi</taxon>
        <taxon>Actinopterygii</taxon>
        <taxon>Neopterygii</taxon>
        <taxon>Teleostei</taxon>
        <taxon>Neoteleostei</taxon>
        <taxon>Acanthomorphata</taxon>
        <taxon>Carangaria</taxon>
        <taxon>Carangaria incertae sedis</taxon>
        <taxon>Centropomidae</taxon>
        <taxon>Lates</taxon>
    </lineage>
</organism>
<dbReference type="GO" id="GO:0042391">
    <property type="term" value="P:regulation of membrane potential"/>
    <property type="evidence" value="ECO:0007669"/>
    <property type="project" value="TreeGrafter"/>
</dbReference>
<dbReference type="PANTHER" id="PTHR10217">
    <property type="entry name" value="VOLTAGE AND LIGAND GATED POTASSIUM CHANNEL"/>
    <property type="match status" value="1"/>
</dbReference>
<dbReference type="EMBL" id="BRZM01000031">
    <property type="protein sequence ID" value="GLD57862.1"/>
    <property type="molecule type" value="Genomic_DNA"/>
</dbReference>
<evidence type="ECO:0000313" key="2">
    <source>
        <dbReference type="Proteomes" id="UP001279410"/>
    </source>
</evidence>
<dbReference type="GO" id="GO:0005886">
    <property type="term" value="C:plasma membrane"/>
    <property type="evidence" value="ECO:0007669"/>
    <property type="project" value="TreeGrafter"/>
</dbReference>
<dbReference type="InterPro" id="IPR050818">
    <property type="entry name" value="KCNH_animal-type"/>
</dbReference>
<name>A0AAD3MQ46_LATJO</name>
<protein>
    <submittedName>
        <fullName evidence="1">Potassium voltage-gated channel subfamily H member 8</fullName>
    </submittedName>
</protein>
<evidence type="ECO:0000313" key="1">
    <source>
        <dbReference type="EMBL" id="GLD57862.1"/>
    </source>
</evidence>
<gene>
    <name evidence="1" type="ORF">AKAME5_001003100</name>
</gene>
<dbReference type="AlphaFoldDB" id="A0AAD3MQ46"/>
<proteinExistence type="predicted"/>
<dbReference type="Proteomes" id="UP001279410">
    <property type="component" value="Unassembled WGS sequence"/>
</dbReference>
<dbReference type="GO" id="GO:0005249">
    <property type="term" value="F:voltage-gated potassium channel activity"/>
    <property type="evidence" value="ECO:0007669"/>
    <property type="project" value="TreeGrafter"/>
</dbReference>
<reference evidence="1" key="1">
    <citation type="submission" date="2022-08" db="EMBL/GenBank/DDBJ databases">
        <title>Genome sequencing of akame (Lates japonicus).</title>
        <authorList>
            <person name="Hashiguchi Y."/>
            <person name="Takahashi H."/>
        </authorList>
    </citation>
    <scope>NUCLEOTIDE SEQUENCE</scope>
    <source>
        <strain evidence="1">Kochi</strain>
    </source>
</reference>
<keyword evidence="2" id="KW-1185">Reference proteome</keyword>
<accession>A0AAD3MQ46</accession>
<comment type="caution">
    <text evidence="1">The sequence shown here is derived from an EMBL/GenBank/DDBJ whole genome shotgun (WGS) entry which is preliminary data.</text>
</comment>
<sequence length="334" mass="36588">MDISSDLGVVPEAVRLLRRTVSRRTASRVGTQITRGNKTAKNRQTSEQQQIVVSFTDSNHGVSNKPSSVIGHFNNRSTALKHKSLFAFHGPPQVKAKCPSLHQNAQMPEIIISMTRSEQASSADDLEQETIIQTPRSLAVQPVSPTAQSLPLSHSTFTETFVLSTVPHDPRLARARALPRYTSSILQASAAIVGRRREDLHAFTGGCTRRAHACACAVVAGLPGMVKYVCPPAAPVFQKMDHCSTARSPHLLMSKAPLAGPLDGSICKHHRQDGNGGQHLQLGNPLMHALVFGNVTPIIQRMYSRWSQYHTRTKDLKDFIRVHHLLRRASSSGC</sequence>